<evidence type="ECO:0000313" key="3">
    <source>
        <dbReference type="EMBL" id="EGK02067.1"/>
    </source>
</evidence>
<evidence type="ECO:0000313" key="4">
    <source>
        <dbReference type="Proteomes" id="UP000004913"/>
    </source>
</evidence>
<feature type="compositionally biased region" description="Basic and acidic residues" evidence="1">
    <location>
        <begin position="292"/>
        <end position="309"/>
    </location>
</feature>
<dbReference type="STRING" id="742766.HMPREF9455_00189"/>
<dbReference type="PROSITE" id="PS51257">
    <property type="entry name" value="PROKAR_LIPOPROTEIN"/>
    <property type="match status" value="1"/>
</dbReference>
<dbReference type="eggNOG" id="ENOG503348F">
    <property type="taxonomic scope" value="Bacteria"/>
</dbReference>
<evidence type="ECO:0000256" key="1">
    <source>
        <dbReference type="SAM" id="MobiDB-lite"/>
    </source>
</evidence>
<dbReference type="Pfam" id="PF14129">
    <property type="entry name" value="DUF4296"/>
    <property type="match status" value="1"/>
</dbReference>
<dbReference type="InterPro" id="IPR025381">
    <property type="entry name" value="DUF4296"/>
</dbReference>
<name>F5ISX2_9BACT</name>
<protein>
    <recommendedName>
        <fullName evidence="2">DUF4296 domain-containing protein</fullName>
    </recommendedName>
</protein>
<dbReference type="RefSeq" id="WP_006797691.1">
    <property type="nucleotide sequence ID" value="NZ_GL891979.1"/>
</dbReference>
<sequence length="330" mass="37143">MQQRTVIYFILAIVVLLSSCGRRPRYVMHEDKMTDVLYDIQLAQAIYRSGSDFSNDEKKDALLNGILQKYNITQAELDSSLLWYSDNIEIYNTINDSVVSRLRAASNVMTSARSNALGRSYSNYLVPPLSYLNEQTPTMSFDIDSNKIKTIDLPKFSLRFDVQGVSSLQSAEAAVFFTYKDTLVKTIIPIAENRRYIFAKPQLADSLLKNISGYVHVKNKIKGISSDVILYNISYIDSIADIKPASEETSNTAPLAQPVDKPEITTATDTQIKPDLSNDKMVTPPPVTNSRNNDRKIDNLPVVSRDKVNRTPSVNRGRDLNSSKKEERIK</sequence>
<comment type="caution">
    <text evidence="3">The sequence shown here is derived from an EMBL/GenBank/DDBJ whole genome shotgun (WGS) entry which is preliminary data.</text>
</comment>
<feature type="domain" description="DUF4296" evidence="2">
    <location>
        <begin position="24"/>
        <end position="105"/>
    </location>
</feature>
<accession>F5ISX2</accession>
<feature type="region of interest" description="Disordered" evidence="1">
    <location>
        <begin position="249"/>
        <end position="330"/>
    </location>
</feature>
<dbReference type="OrthoDB" id="678784at2"/>
<reference evidence="3 4" key="1">
    <citation type="submission" date="2011-04" db="EMBL/GenBank/DDBJ databases">
        <title>The Genome Sequence of Dysgonomonas gadei ATCC BAA-286.</title>
        <authorList>
            <consortium name="The Broad Institute Genome Sequencing Platform"/>
            <person name="Earl A."/>
            <person name="Ward D."/>
            <person name="Feldgarden M."/>
            <person name="Gevers D."/>
            <person name="Pudlo N."/>
            <person name="Martens E."/>
            <person name="Allen-Vercoe E."/>
            <person name="Young S.K."/>
            <person name="Zeng Q."/>
            <person name="Gargeya S."/>
            <person name="Fitzgerald M."/>
            <person name="Haas B."/>
            <person name="Abouelleil A."/>
            <person name="Alvarado L."/>
            <person name="Arachchi H.M."/>
            <person name="Berlin A."/>
            <person name="Brown A."/>
            <person name="Chapman S.B."/>
            <person name="Chen Z."/>
            <person name="Dunbar C."/>
            <person name="Freedman E."/>
            <person name="Gearin G."/>
            <person name="Gellesch M."/>
            <person name="Goldberg J."/>
            <person name="Griggs A."/>
            <person name="Gujja S."/>
            <person name="Heiman D."/>
            <person name="Howarth C."/>
            <person name="Larson L."/>
            <person name="Lui A."/>
            <person name="MacDonald P.J.P."/>
            <person name="Mehta T."/>
            <person name="Montmayeur A."/>
            <person name="Murphy C."/>
            <person name="Neiman D."/>
            <person name="Pearson M."/>
            <person name="Priest M."/>
            <person name="Roberts A."/>
            <person name="Saif S."/>
            <person name="Shea T."/>
            <person name="Shenoy N."/>
            <person name="Sisk P."/>
            <person name="Stolte C."/>
            <person name="Sykes S."/>
            <person name="Yandava C."/>
            <person name="Wortman J."/>
            <person name="Nusbaum C."/>
            <person name="Birren B."/>
        </authorList>
    </citation>
    <scope>NUCLEOTIDE SEQUENCE [LARGE SCALE GENOMIC DNA]</scope>
    <source>
        <strain evidence="3 4">ATCC BAA-286</strain>
    </source>
</reference>
<dbReference type="Proteomes" id="UP000004913">
    <property type="component" value="Unassembled WGS sequence"/>
</dbReference>
<feature type="compositionally biased region" description="Basic and acidic residues" evidence="1">
    <location>
        <begin position="316"/>
        <end position="330"/>
    </location>
</feature>
<dbReference type="HOGENOM" id="CLU_065523_0_0_10"/>
<dbReference type="AlphaFoldDB" id="F5ISX2"/>
<keyword evidence="4" id="KW-1185">Reference proteome</keyword>
<gene>
    <name evidence="3" type="ORF">HMPREF9455_00189</name>
</gene>
<organism evidence="3 4">
    <name type="scientific">Dysgonomonas gadei ATCC BAA-286</name>
    <dbReference type="NCBI Taxonomy" id="742766"/>
    <lineage>
        <taxon>Bacteria</taxon>
        <taxon>Pseudomonadati</taxon>
        <taxon>Bacteroidota</taxon>
        <taxon>Bacteroidia</taxon>
        <taxon>Bacteroidales</taxon>
        <taxon>Dysgonomonadaceae</taxon>
        <taxon>Dysgonomonas</taxon>
    </lineage>
</organism>
<evidence type="ECO:0000259" key="2">
    <source>
        <dbReference type="Pfam" id="PF14129"/>
    </source>
</evidence>
<proteinExistence type="predicted"/>
<dbReference type="EMBL" id="ADLV01000002">
    <property type="protein sequence ID" value="EGK02067.1"/>
    <property type="molecule type" value="Genomic_DNA"/>
</dbReference>